<proteinExistence type="inferred from homology"/>
<accession>A0ABW3EA14</accession>
<feature type="domain" description="Lactate/malate dehydrogenase N-terminal" evidence="9">
    <location>
        <begin position="1"/>
        <end position="139"/>
    </location>
</feature>
<evidence type="ECO:0000256" key="4">
    <source>
        <dbReference type="ARBA" id="ARBA00023002"/>
    </source>
</evidence>
<evidence type="ECO:0000313" key="12">
    <source>
        <dbReference type="Proteomes" id="UP001597104"/>
    </source>
</evidence>
<keyword evidence="12" id="KW-1185">Reference proteome</keyword>
<dbReference type="InterPro" id="IPR022383">
    <property type="entry name" value="Lactate/malate_DH_C"/>
</dbReference>
<comment type="similarity">
    <text evidence="2">Belongs to the LDH/MDH superfamily. LDH family.</text>
</comment>
<sequence length="307" mass="33069">MKVSIIGSGAVGSTTAFSLAKTDYIDELSLVDLDQKRAKGNALDILHGLSLSHAVKINYGDYEQTANSDIIVITVGVPEKVGESRLVPLQRNATILQAIIPKITHYSPKGIILMVSNPVDILTYFAYKISGWPAQRVIGLGTMLDTARLNWLLSRDYGVAQTAVHGLIIGEHGDSQVVAWSQTSVAGTQFDTYVAGNKLTLATDYKATIAQQVKDTAFDVWKMKGPNAFCVALAIERVIQAIVRDEQAILPVSRPASKEGDCYISQPAVIGRQGAVRTVPLQLTSSEQAQFTSSLQAVETVAAQIEL</sequence>
<dbReference type="EMBL" id="JBHTIO010000002">
    <property type="protein sequence ID" value="MFD0896304.1"/>
    <property type="molecule type" value="Genomic_DNA"/>
</dbReference>
<dbReference type="Gene3D" id="3.90.110.10">
    <property type="entry name" value="Lactate dehydrogenase/glycoside hydrolase, family 4, C-terminal"/>
    <property type="match status" value="1"/>
</dbReference>
<keyword evidence="5" id="KW-0520">NAD</keyword>
<evidence type="ECO:0000259" key="9">
    <source>
        <dbReference type="Pfam" id="PF00056"/>
    </source>
</evidence>
<dbReference type="GO" id="GO:0004459">
    <property type="term" value="F:L-lactate dehydrogenase (NAD+) activity"/>
    <property type="evidence" value="ECO:0007669"/>
    <property type="project" value="UniProtKB-EC"/>
</dbReference>
<dbReference type="InterPro" id="IPR018177">
    <property type="entry name" value="L-lactate_DH_AS"/>
</dbReference>
<dbReference type="Pfam" id="PF02866">
    <property type="entry name" value="Ldh_1_C"/>
    <property type="match status" value="1"/>
</dbReference>
<dbReference type="SUPFAM" id="SSF51735">
    <property type="entry name" value="NAD(P)-binding Rossmann-fold domains"/>
    <property type="match status" value="1"/>
</dbReference>
<comment type="catalytic activity">
    <reaction evidence="6">
        <text>(S)-lactate + NAD(+) = pyruvate + NADH + H(+)</text>
        <dbReference type="Rhea" id="RHEA:23444"/>
        <dbReference type="ChEBI" id="CHEBI:15361"/>
        <dbReference type="ChEBI" id="CHEBI:15378"/>
        <dbReference type="ChEBI" id="CHEBI:16651"/>
        <dbReference type="ChEBI" id="CHEBI:57540"/>
        <dbReference type="ChEBI" id="CHEBI:57945"/>
        <dbReference type="EC" id="1.1.1.27"/>
    </reaction>
</comment>
<dbReference type="InterPro" id="IPR015955">
    <property type="entry name" value="Lactate_DH/Glyco_Ohase_4_C"/>
</dbReference>
<feature type="domain" description="Lactate/malate dehydrogenase C-terminal" evidence="10">
    <location>
        <begin position="142"/>
        <end position="297"/>
    </location>
</feature>
<comment type="caution">
    <text evidence="11">The sequence shown here is derived from an EMBL/GenBank/DDBJ whole genome shotgun (WGS) entry which is preliminary data.</text>
</comment>
<dbReference type="PANTHER" id="PTHR43128">
    <property type="entry name" value="L-2-HYDROXYCARBOXYLATE DEHYDROGENASE (NAD(P)(+))"/>
    <property type="match status" value="1"/>
</dbReference>
<evidence type="ECO:0000256" key="7">
    <source>
        <dbReference type="NCBIfam" id="TIGR01771"/>
    </source>
</evidence>
<dbReference type="Gene3D" id="3.40.50.720">
    <property type="entry name" value="NAD(P)-binding Rossmann-like Domain"/>
    <property type="match status" value="1"/>
</dbReference>
<dbReference type="InterPro" id="IPR011304">
    <property type="entry name" value="L-lactate_DH"/>
</dbReference>
<dbReference type="PROSITE" id="PS00064">
    <property type="entry name" value="L_LDH"/>
    <property type="match status" value="1"/>
</dbReference>
<dbReference type="RefSeq" id="WP_137638577.1">
    <property type="nucleotide sequence ID" value="NZ_BJDN01000030.1"/>
</dbReference>
<dbReference type="Pfam" id="PF00056">
    <property type="entry name" value="Ldh_1_N"/>
    <property type="match status" value="1"/>
</dbReference>
<dbReference type="PIRSF" id="PIRSF000102">
    <property type="entry name" value="Lac_mal_DH"/>
    <property type="match status" value="1"/>
</dbReference>
<evidence type="ECO:0000256" key="1">
    <source>
        <dbReference type="ARBA" id="ARBA00004843"/>
    </source>
</evidence>
<name>A0ABW3EA14_9LACO</name>
<dbReference type="Proteomes" id="UP001597104">
    <property type="component" value="Unassembled WGS sequence"/>
</dbReference>
<organism evidence="11 12">
    <name type="scientific">Loigolactobacillus binensis</name>
    <dbReference type="NCBI Taxonomy" id="2559922"/>
    <lineage>
        <taxon>Bacteria</taxon>
        <taxon>Bacillati</taxon>
        <taxon>Bacillota</taxon>
        <taxon>Bacilli</taxon>
        <taxon>Lactobacillales</taxon>
        <taxon>Lactobacillaceae</taxon>
        <taxon>Loigolactobacillus</taxon>
    </lineage>
</organism>
<evidence type="ECO:0000256" key="6">
    <source>
        <dbReference type="ARBA" id="ARBA00049258"/>
    </source>
</evidence>
<dbReference type="InterPro" id="IPR036291">
    <property type="entry name" value="NAD(P)-bd_dom_sf"/>
</dbReference>
<dbReference type="InterPro" id="IPR001236">
    <property type="entry name" value="Lactate/malate_DH_N"/>
</dbReference>
<evidence type="ECO:0000256" key="5">
    <source>
        <dbReference type="ARBA" id="ARBA00023027"/>
    </source>
</evidence>
<evidence type="ECO:0000259" key="10">
    <source>
        <dbReference type="Pfam" id="PF02866"/>
    </source>
</evidence>
<dbReference type="EC" id="1.1.1.27" evidence="3 7"/>
<comment type="pathway">
    <text evidence="1">Fermentation; pyruvate fermentation to lactate; (S)-lactate from pyruvate: step 1/1.</text>
</comment>
<dbReference type="NCBIfam" id="TIGR01771">
    <property type="entry name" value="L-LDH-NAD"/>
    <property type="match status" value="1"/>
</dbReference>
<evidence type="ECO:0000313" key="11">
    <source>
        <dbReference type="EMBL" id="MFD0896304.1"/>
    </source>
</evidence>
<dbReference type="PANTHER" id="PTHR43128:SF16">
    <property type="entry name" value="L-LACTATE DEHYDROGENASE"/>
    <property type="match status" value="1"/>
</dbReference>
<dbReference type="PRINTS" id="PR00086">
    <property type="entry name" value="LLDHDRGNASE"/>
</dbReference>
<evidence type="ECO:0000256" key="8">
    <source>
        <dbReference type="RuleBase" id="RU003369"/>
    </source>
</evidence>
<dbReference type="SUPFAM" id="SSF56327">
    <property type="entry name" value="LDH C-terminal domain-like"/>
    <property type="match status" value="1"/>
</dbReference>
<protein>
    <recommendedName>
        <fullName evidence="3 7">L-lactate dehydrogenase</fullName>
        <ecNumber evidence="3 7">1.1.1.27</ecNumber>
    </recommendedName>
</protein>
<dbReference type="InterPro" id="IPR001557">
    <property type="entry name" value="L-lactate/malate_DH"/>
</dbReference>
<evidence type="ECO:0000256" key="3">
    <source>
        <dbReference type="ARBA" id="ARBA00012967"/>
    </source>
</evidence>
<evidence type="ECO:0000256" key="2">
    <source>
        <dbReference type="ARBA" id="ARBA00006054"/>
    </source>
</evidence>
<reference evidence="12" key="1">
    <citation type="journal article" date="2019" name="Int. J. Syst. Evol. Microbiol.">
        <title>The Global Catalogue of Microorganisms (GCM) 10K type strain sequencing project: providing services to taxonomists for standard genome sequencing and annotation.</title>
        <authorList>
            <consortium name="The Broad Institute Genomics Platform"/>
            <consortium name="The Broad Institute Genome Sequencing Center for Infectious Disease"/>
            <person name="Wu L."/>
            <person name="Ma J."/>
        </authorList>
    </citation>
    <scope>NUCLEOTIDE SEQUENCE [LARGE SCALE GENOMIC DNA]</scope>
    <source>
        <strain evidence="12">CCM 8925</strain>
    </source>
</reference>
<keyword evidence="4 8" id="KW-0560">Oxidoreductase</keyword>
<gene>
    <name evidence="11" type="ORF">ACFQZ7_00920</name>
</gene>